<dbReference type="InterPro" id="IPR003593">
    <property type="entry name" value="AAA+_ATPase"/>
</dbReference>
<name>A0A160TC88_9ZZZZ</name>
<dbReference type="InterPro" id="IPR003439">
    <property type="entry name" value="ABC_transporter-like_ATP-bd"/>
</dbReference>
<evidence type="ECO:0000259" key="5">
    <source>
        <dbReference type="PROSITE" id="PS50893"/>
    </source>
</evidence>
<reference evidence="6" key="1">
    <citation type="submission" date="2015-10" db="EMBL/GenBank/DDBJ databases">
        <authorList>
            <person name="Gilbert D.G."/>
        </authorList>
    </citation>
    <scope>NUCLEOTIDE SEQUENCE</scope>
</reference>
<feature type="domain" description="ABC transporter" evidence="5">
    <location>
        <begin position="17"/>
        <end position="258"/>
    </location>
</feature>
<dbReference type="FunFam" id="3.40.50.300:FF:002053">
    <property type="entry name" value="ABC transporter ATP-binding protein"/>
    <property type="match status" value="1"/>
</dbReference>
<dbReference type="Pfam" id="PF00005">
    <property type="entry name" value="ABC_tran"/>
    <property type="match status" value="2"/>
</dbReference>
<dbReference type="PANTHER" id="PTHR19211:SF14">
    <property type="entry name" value="ATP-BINDING CASSETTE SUB-FAMILY F MEMBER 1"/>
    <property type="match status" value="1"/>
</dbReference>
<keyword evidence="3 6" id="KW-0067">ATP-binding</keyword>
<evidence type="ECO:0000256" key="1">
    <source>
        <dbReference type="ARBA" id="ARBA00022737"/>
    </source>
</evidence>
<dbReference type="CDD" id="cd03221">
    <property type="entry name" value="ABCF_EF-3"/>
    <property type="match status" value="2"/>
</dbReference>
<dbReference type="PROSITE" id="PS00211">
    <property type="entry name" value="ABC_TRANSPORTER_1"/>
    <property type="match status" value="1"/>
</dbReference>
<feature type="domain" description="ABC transporter" evidence="5">
    <location>
        <begin position="324"/>
        <end position="539"/>
    </location>
</feature>
<dbReference type="Gene3D" id="1.10.287.380">
    <property type="entry name" value="Valyl-tRNA synthetase, C-terminal domain"/>
    <property type="match status" value="1"/>
</dbReference>
<dbReference type="SMART" id="SM00382">
    <property type="entry name" value="AAA"/>
    <property type="match status" value="2"/>
</dbReference>
<organism evidence="6">
    <name type="scientific">hydrothermal vent metagenome</name>
    <dbReference type="NCBI Taxonomy" id="652676"/>
    <lineage>
        <taxon>unclassified sequences</taxon>
        <taxon>metagenomes</taxon>
        <taxon>ecological metagenomes</taxon>
    </lineage>
</organism>
<dbReference type="EMBL" id="CZQC01000061">
    <property type="protein sequence ID" value="CUS42085.1"/>
    <property type="molecule type" value="Genomic_DNA"/>
</dbReference>
<evidence type="ECO:0000256" key="2">
    <source>
        <dbReference type="ARBA" id="ARBA00022741"/>
    </source>
</evidence>
<dbReference type="PANTHER" id="PTHR19211">
    <property type="entry name" value="ATP-BINDING TRANSPORT PROTEIN-RELATED"/>
    <property type="match status" value="1"/>
</dbReference>
<dbReference type="PROSITE" id="PS50893">
    <property type="entry name" value="ABC_TRANSPORTER_2"/>
    <property type="match status" value="2"/>
</dbReference>
<dbReference type="FunFam" id="3.40.50.300:FF:000011">
    <property type="entry name" value="Putative ABC transporter ATP-binding component"/>
    <property type="match status" value="1"/>
</dbReference>
<evidence type="ECO:0000256" key="3">
    <source>
        <dbReference type="ARBA" id="ARBA00022840"/>
    </source>
</evidence>
<evidence type="ECO:0000313" key="6">
    <source>
        <dbReference type="EMBL" id="CUS42085.1"/>
    </source>
</evidence>
<keyword evidence="1" id="KW-0677">Repeat</keyword>
<dbReference type="InterPro" id="IPR050611">
    <property type="entry name" value="ABCF"/>
</dbReference>
<keyword evidence="2" id="KW-0547">Nucleotide-binding</keyword>
<dbReference type="InterPro" id="IPR027417">
    <property type="entry name" value="P-loop_NTPase"/>
</dbReference>
<proteinExistence type="predicted"/>
<dbReference type="InterPro" id="IPR017871">
    <property type="entry name" value="ABC_transporter-like_CS"/>
</dbReference>
<protein>
    <submittedName>
        <fullName evidence="6">Glutathione-regulated potassium-efflux system ATP-binding protein</fullName>
    </submittedName>
</protein>
<sequence>MAHCAAIAFTFLLTVMIEFNQVSLQRGTNPLLSKASLRIHDGQKMALIGPNGAGKSSLFALLNGELQIDGGDLYIPPKWRIAHMAQEVEASSRSALDYAIDGDHTYRLIEKGIANAANDAELTRWLDEMDKHQGYQVPVRAEQLLHGLGFAQSDLQRPVSDFSGGWRIRLNLAQALLMPSDLLLLDEPTNHLDLEATLWLEQWLKNYSGTLLFISHDRDFIDGVADHIVHLHQHQLTMYPGNYSAYERIRAEKLAQQQTLFEKQQTRVAEIEQFVARFRAKASKAKQAQSRIKELERMELIAPAHVDSPFHFKFPCADKMSTPLLAIDQADLGYAGSVLLPKVKISIVPGHRIGLLGPNGAGKSTLLKTLCEEIPMVNGQRNSGEHLKIGYFAQHQLESLDVNASGALILQRMKPTASDQEIRNFLGGFGFSGDKALEVIEPFSGGEKARLALACVAWQKPNLLILDEPTNHLDIEMREALAMALQNFEGAILIVSHDRHLLKSTVDEYWLVDHRKVQPFDGDLDDYHHYLNQREQFAPQSEQSAGAENKADAGVDRKEQKRLDAEKRQRLAPIRKQQQAAEKQMEKLQNTLAAIEEKMGDSDLYDASRKDELNKLIQEQGKLKAELEEVEMEWMDLTEQLEADA</sequence>
<evidence type="ECO:0000256" key="4">
    <source>
        <dbReference type="SAM" id="MobiDB-lite"/>
    </source>
</evidence>
<dbReference type="GO" id="GO:0005524">
    <property type="term" value="F:ATP binding"/>
    <property type="evidence" value="ECO:0007669"/>
    <property type="project" value="UniProtKB-KW"/>
</dbReference>
<feature type="region of interest" description="Disordered" evidence="4">
    <location>
        <begin position="537"/>
        <end position="573"/>
    </location>
</feature>
<dbReference type="AlphaFoldDB" id="A0A160TC88"/>
<dbReference type="Pfam" id="PF12848">
    <property type="entry name" value="ABC_tran_Xtn"/>
    <property type="match status" value="1"/>
</dbReference>
<feature type="compositionally biased region" description="Basic and acidic residues" evidence="4">
    <location>
        <begin position="549"/>
        <end position="569"/>
    </location>
</feature>
<feature type="compositionally biased region" description="Polar residues" evidence="4">
    <location>
        <begin position="537"/>
        <end position="546"/>
    </location>
</feature>
<dbReference type="InterPro" id="IPR032781">
    <property type="entry name" value="ABC_tran_Xtn"/>
</dbReference>
<accession>A0A160TC88</accession>
<gene>
    <name evidence="6" type="ORF">MGWOODY_Tha1367</name>
</gene>
<dbReference type="GO" id="GO:0016887">
    <property type="term" value="F:ATP hydrolysis activity"/>
    <property type="evidence" value="ECO:0007669"/>
    <property type="project" value="InterPro"/>
</dbReference>
<dbReference type="Gene3D" id="3.40.50.300">
    <property type="entry name" value="P-loop containing nucleotide triphosphate hydrolases"/>
    <property type="match status" value="2"/>
</dbReference>
<dbReference type="SUPFAM" id="SSF52540">
    <property type="entry name" value="P-loop containing nucleoside triphosphate hydrolases"/>
    <property type="match status" value="2"/>
</dbReference>
<dbReference type="InterPro" id="IPR037118">
    <property type="entry name" value="Val-tRNA_synth_C_sf"/>
</dbReference>